<dbReference type="InterPro" id="IPR027417">
    <property type="entry name" value="P-loop_NTPase"/>
</dbReference>
<dbReference type="Pfam" id="PF05729">
    <property type="entry name" value="NACHT"/>
    <property type="match status" value="1"/>
</dbReference>
<sequence length="1153" mass="125755">MSRDLSQSRAILIGASEYRDDRIPDLPAAGASLRAMEALLTGQWCGWPGDRVTVIAEPGSPSELASQLVATVRNIRDTVLLYYVGHGLRTSEGQLALAVRNTEAAAESLPYTALLYEAVAKILRGCPALTKLIILDCCHAELGTRSNFHFQSGDLLEAYPVDGLYFVGASRIHMKAKAPLNAEPTHFTRALVDVVNEGIPGRPATLRLDQVFVELRSRLLRADLPEPVESGLRSAHRFPFAINAAPPISYVDPERDMERVTALVDGGAAGLAGVSVQDLVQEYLNDLIRSTSTLAFGDPVASTGDDGGVVTLEQVWTPLRVVDSQALSADGPMVGLTDGTDLGELLDATSDSVVILSDPGGGKSTSVSAIALKQARRHLTTGGTLPIRVRLGSVVASETGDPTLLLLSGVPEVQLCIARDGRGAGAALVAYLRSKVQRGAALLLLDGLDEVGEALIGSVRRAISQIVLPANGIRVIVTCRKFDYRQNRPPRKVAISRELELLPYTRIERNRYVQQWYRAAVQVGRFESAEGDRLAAGLKQELLNPELAELAGLPLLLTLLTLIHSEAGRLPEVRAVVCDTAIRHLLAGKAKWRTVGDNDTAVAASALFALAQRCAHFIHSAEENVEGTLEIGLTRLDIAAEAEALCTEFARLGGRPTDPEQLTSQLLRSHGLLAEIAPGRYRFAHRYFQEFLAGHYYANGARADDALRVAREPHWREPFRLMAGFAGHEGADIFYVLTLVGDLLDIGRPDAASVASSQLAAEMLTEIGVERLTTLGFGRVLAPDADGRGMEGLWRRAEDTVARQVENERLTLAERFRAASVVAHLGDRRFVTVGGDTRPPWKDLVVIPAGPAAMGSRRLDSERTLAAGTREVVFPAFGIGRYLVTNSQYARFLEDGGYAEPAYWPGRYATGWVGGDPGVLAELGEHWLETVHEHHAKELRDGEILVDDLRAEAVIRIGTRLRPFYWGDRRFNQPNQPVVGINYWEASAYCAWATENGHRTGTLPEDAIISVPTEFEWERACRPSEDDRIYPWGDDEADEKSHLRSNVLNIRQPSPVGIYLPSWDGGPFDLGGNVWEWTSSLNRPYAAVHDVTRDAFDSLDEHIVRGSSWYNTFEFAACSSRAVDRSYNLFYDVGCRIVVVSASADRPGAPPTE</sequence>
<evidence type="ECO:0000259" key="3">
    <source>
        <dbReference type="Pfam" id="PF05729"/>
    </source>
</evidence>
<dbReference type="Gene3D" id="3.40.50.1460">
    <property type="match status" value="1"/>
</dbReference>
<dbReference type="InterPro" id="IPR029030">
    <property type="entry name" value="Caspase-like_dom_sf"/>
</dbReference>
<dbReference type="PANTHER" id="PTHR23150:SF19">
    <property type="entry name" value="FORMYLGLYCINE-GENERATING ENZYME"/>
    <property type="match status" value="1"/>
</dbReference>
<dbReference type="RefSeq" id="WP_239136244.1">
    <property type="nucleotide sequence ID" value="NZ_BAAAVW010000019.1"/>
</dbReference>
<dbReference type="EMBL" id="BONQ01000084">
    <property type="protein sequence ID" value="GIG47684.1"/>
    <property type="molecule type" value="Genomic_DNA"/>
</dbReference>
<accession>A0A919PPE4</accession>
<evidence type="ECO:0000313" key="5">
    <source>
        <dbReference type="Proteomes" id="UP000660611"/>
    </source>
</evidence>
<dbReference type="SUPFAM" id="SSF52129">
    <property type="entry name" value="Caspase-like"/>
    <property type="match status" value="1"/>
</dbReference>
<dbReference type="SUPFAM" id="SSF56436">
    <property type="entry name" value="C-type lectin-like"/>
    <property type="match status" value="1"/>
</dbReference>
<name>A0A919PPE4_9ACTN</name>
<dbReference type="GO" id="GO:0004197">
    <property type="term" value="F:cysteine-type endopeptidase activity"/>
    <property type="evidence" value="ECO:0007669"/>
    <property type="project" value="InterPro"/>
</dbReference>
<feature type="domain" description="Peptidase C14 caspase" evidence="1">
    <location>
        <begin position="9"/>
        <end position="198"/>
    </location>
</feature>
<reference evidence="4" key="1">
    <citation type="submission" date="2021-01" db="EMBL/GenBank/DDBJ databases">
        <title>Whole genome shotgun sequence of Dactylosporangium siamense NBRC 106093.</title>
        <authorList>
            <person name="Komaki H."/>
            <person name="Tamura T."/>
        </authorList>
    </citation>
    <scope>NUCLEOTIDE SEQUENCE</scope>
    <source>
        <strain evidence="4">NBRC 106093</strain>
    </source>
</reference>
<dbReference type="AlphaFoldDB" id="A0A919PPE4"/>
<dbReference type="Gene3D" id="3.40.50.300">
    <property type="entry name" value="P-loop containing nucleotide triphosphate hydrolases"/>
    <property type="match status" value="1"/>
</dbReference>
<dbReference type="InterPro" id="IPR007111">
    <property type="entry name" value="NACHT_NTPase"/>
</dbReference>
<dbReference type="PANTHER" id="PTHR23150">
    <property type="entry name" value="SULFATASE MODIFYING FACTOR 1, 2"/>
    <property type="match status" value="1"/>
</dbReference>
<dbReference type="InterPro" id="IPR011600">
    <property type="entry name" value="Pept_C14_caspase"/>
</dbReference>
<evidence type="ECO:0008006" key="6">
    <source>
        <dbReference type="Google" id="ProtNLM"/>
    </source>
</evidence>
<keyword evidence="5" id="KW-1185">Reference proteome</keyword>
<proteinExistence type="predicted"/>
<dbReference type="Pfam" id="PF00656">
    <property type="entry name" value="Peptidase_C14"/>
    <property type="match status" value="1"/>
</dbReference>
<dbReference type="Proteomes" id="UP000660611">
    <property type="component" value="Unassembled WGS sequence"/>
</dbReference>
<gene>
    <name evidence="4" type="ORF">Dsi01nite_057250</name>
</gene>
<evidence type="ECO:0000313" key="4">
    <source>
        <dbReference type="EMBL" id="GIG47684.1"/>
    </source>
</evidence>
<comment type="caution">
    <text evidence="4">The sequence shown here is derived from an EMBL/GenBank/DDBJ whole genome shotgun (WGS) entry which is preliminary data.</text>
</comment>
<feature type="domain" description="Sulfatase-modifying factor enzyme-like" evidence="2">
    <location>
        <begin position="842"/>
        <end position="1138"/>
    </location>
</feature>
<dbReference type="GO" id="GO:0120147">
    <property type="term" value="F:formylglycine-generating oxidase activity"/>
    <property type="evidence" value="ECO:0007669"/>
    <property type="project" value="TreeGrafter"/>
</dbReference>
<feature type="domain" description="NACHT" evidence="3">
    <location>
        <begin position="353"/>
        <end position="519"/>
    </location>
</feature>
<dbReference type="InterPro" id="IPR016187">
    <property type="entry name" value="CTDL_fold"/>
</dbReference>
<protein>
    <recommendedName>
        <fullName evidence="6">SUMF1/EgtB/PvdO family nonheme iron enzyme</fullName>
    </recommendedName>
</protein>
<dbReference type="GO" id="GO:0006508">
    <property type="term" value="P:proteolysis"/>
    <property type="evidence" value="ECO:0007669"/>
    <property type="project" value="InterPro"/>
</dbReference>
<evidence type="ECO:0000259" key="1">
    <source>
        <dbReference type="Pfam" id="PF00656"/>
    </source>
</evidence>
<dbReference type="Gene3D" id="3.90.1580.10">
    <property type="entry name" value="paralog of FGE (formylglycine-generating enzyme)"/>
    <property type="match status" value="1"/>
</dbReference>
<dbReference type="Pfam" id="PF03781">
    <property type="entry name" value="FGE-sulfatase"/>
    <property type="match status" value="1"/>
</dbReference>
<dbReference type="InterPro" id="IPR042095">
    <property type="entry name" value="SUMF_sf"/>
</dbReference>
<evidence type="ECO:0000259" key="2">
    <source>
        <dbReference type="Pfam" id="PF03781"/>
    </source>
</evidence>
<dbReference type="InterPro" id="IPR005532">
    <property type="entry name" value="SUMF_dom"/>
</dbReference>
<organism evidence="4 5">
    <name type="scientific">Dactylosporangium siamense</name>
    <dbReference type="NCBI Taxonomy" id="685454"/>
    <lineage>
        <taxon>Bacteria</taxon>
        <taxon>Bacillati</taxon>
        <taxon>Actinomycetota</taxon>
        <taxon>Actinomycetes</taxon>
        <taxon>Micromonosporales</taxon>
        <taxon>Micromonosporaceae</taxon>
        <taxon>Dactylosporangium</taxon>
    </lineage>
</organism>
<dbReference type="NCBIfam" id="NF047832">
    <property type="entry name" value="caspase_w_EACC1"/>
    <property type="match status" value="1"/>
</dbReference>
<dbReference type="InterPro" id="IPR051043">
    <property type="entry name" value="Sulfatase_Mod_Factor_Kinase"/>
</dbReference>